<dbReference type="GO" id="GO:0020037">
    <property type="term" value="F:heme binding"/>
    <property type="evidence" value="ECO:0007669"/>
    <property type="project" value="InterPro"/>
</dbReference>
<dbReference type="GO" id="GO:0016705">
    <property type="term" value="F:oxidoreductase activity, acting on paired donors, with incorporation or reduction of molecular oxygen"/>
    <property type="evidence" value="ECO:0007669"/>
    <property type="project" value="InterPro"/>
</dbReference>
<protein>
    <submittedName>
        <fullName evidence="7">Cytochrome P450</fullName>
    </submittedName>
</protein>
<dbReference type="PRINTS" id="PR00385">
    <property type="entry name" value="P450"/>
</dbReference>
<comment type="cofactor">
    <cofactor evidence="3">
        <name>heme</name>
        <dbReference type="ChEBI" id="CHEBI:30413"/>
    </cofactor>
</comment>
<evidence type="ECO:0000313" key="6">
    <source>
        <dbReference type="Proteomes" id="UP000050794"/>
    </source>
</evidence>
<evidence type="ECO:0000256" key="4">
    <source>
        <dbReference type="RuleBase" id="RU000461"/>
    </source>
</evidence>
<dbReference type="WBParaSite" id="TCNE_0000765501-mRNA-1">
    <property type="protein sequence ID" value="TCNE_0000765501-mRNA-1"/>
    <property type="gene ID" value="TCNE_0000765501"/>
</dbReference>
<dbReference type="InterPro" id="IPR002401">
    <property type="entry name" value="Cyt_P450_E_grp-I"/>
</dbReference>
<comment type="similarity">
    <text evidence="1 4">Belongs to the cytochrome P450 family.</text>
</comment>
<feature type="binding site" description="axial binding residue" evidence="3">
    <location>
        <position position="302"/>
    </location>
    <ligand>
        <name>heme</name>
        <dbReference type="ChEBI" id="CHEBI:30413"/>
    </ligand>
    <ligandPart>
        <name>Fe</name>
        <dbReference type="ChEBI" id="CHEBI:18248"/>
    </ligandPart>
</feature>
<organism evidence="6 7">
    <name type="scientific">Toxocara canis</name>
    <name type="common">Canine roundworm</name>
    <dbReference type="NCBI Taxonomy" id="6265"/>
    <lineage>
        <taxon>Eukaryota</taxon>
        <taxon>Metazoa</taxon>
        <taxon>Ecdysozoa</taxon>
        <taxon>Nematoda</taxon>
        <taxon>Chromadorea</taxon>
        <taxon>Rhabditida</taxon>
        <taxon>Spirurina</taxon>
        <taxon>Ascaridomorpha</taxon>
        <taxon>Ascaridoidea</taxon>
        <taxon>Toxocaridae</taxon>
        <taxon>Toxocara</taxon>
    </lineage>
</organism>
<dbReference type="InterPro" id="IPR001128">
    <property type="entry name" value="Cyt_P450"/>
</dbReference>
<dbReference type="SUPFAM" id="SSF48264">
    <property type="entry name" value="Cytochrome P450"/>
    <property type="match status" value="1"/>
</dbReference>
<evidence type="ECO:0000256" key="3">
    <source>
        <dbReference type="PIRSR" id="PIRSR602401-1"/>
    </source>
</evidence>
<dbReference type="GO" id="GO:0005506">
    <property type="term" value="F:iron ion binding"/>
    <property type="evidence" value="ECO:0007669"/>
    <property type="project" value="InterPro"/>
</dbReference>
<keyword evidence="4" id="KW-0560">Oxidoreductase</keyword>
<evidence type="ECO:0000313" key="5">
    <source>
        <dbReference type="EMBL" id="VDM38976.1"/>
    </source>
</evidence>
<keyword evidence="3 4" id="KW-0479">Metal-binding</keyword>
<dbReference type="InterPro" id="IPR036396">
    <property type="entry name" value="Cyt_P450_sf"/>
</dbReference>
<accession>A0A183UGN5</accession>
<proteinExistence type="inferred from homology"/>
<name>A0A183UGN5_TOXCA</name>
<reference evidence="5 6" key="2">
    <citation type="submission" date="2018-11" db="EMBL/GenBank/DDBJ databases">
        <authorList>
            <consortium name="Pathogen Informatics"/>
        </authorList>
    </citation>
    <scope>NUCLEOTIDE SEQUENCE [LARGE SCALE GENOMIC DNA]</scope>
</reference>
<keyword evidence="3 4" id="KW-0408">Iron</keyword>
<keyword evidence="6" id="KW-1185">Reference proteome</keyword>
<dbReference type="Gene3D" id="1.10.630.10">
    <property type="entry name" value="Cytochrome P450"/>
    <property type="match status" value="1"/>
</dbReference>
<sequence>MNVPNGGIIFSEGEQWAEQRKFAHSTLRQFVQIADLTNIDINWPVQLCVANVVHEILFGFHNSYTDCERIRYFQAYPWIRFIPVIGWWGYGELRAIAVDLLSYVGEQIENGKKDLNLDQPPDTFVSAYLQDSVHRNGEKKLDKYNQEANLMNVVTDFWLAGMETAASTIRWGLLLITAHPDVQRRMIEELNENIGDRRITMADRQVLPYCLATIHEIQRVANVVTFNVFHKTTRQTTIGGFTIPKGTTVLPQITSVLSSEKYFEKAEQFLPERFLDTSQTPPILKKESLERLVPFSMGKRQCAGEPIGRAELFLVITRIVQHYVLSPSDERCPPDLEPIFGILQTPRPFKWKLEKRISVNEMNNSTIL</sequence>
<dbReference type="Pfam" id="PF00067">
    <property type="entry name" value="p450"/>
    <property type="match status" value="1"/>
</dbReference>
<dbReference type="Proteomes" id="UP000050794">
    <property type="component" value="Unassembled WGS sequence"/>
</dbReference>
<keyword evidence="3 4" id="KW-0349">Heme</keyword>
<dbReference type="GO" id="GO:0004497">
    <property type="term" value="F:monooxygenase activity"/>
    <property type="evidence" value="ECO:0007669"/>
    <property type="project" value="UniProtKB-KW"/>
</dbReference>
<evidence type="ECO:0000256" key="2">
    <source>
        <dbReference type="ARBA" id="ARBA00023033"/>
    </source>
</evidence>
<dbReference type="PROSITE" id="PS00086">
    <property type="entry name" value="CYTOCHROME_P450"/>
    <property type="match status" value="1"/>
</dbReference>
<dbReference type="AlphaFoldDB" id="A0A183UGN5"/>
<gene>
    <name evidence="5" type="ORF">TCNE_LOCUS7655</name>
</gene>
<dbReference type="InterPro" id="IPR017972">
    <property type="entry name" value="Cyt_P450_CS"/>
</dbReference>
<evidence type="ECO:0000256" key="1">
    <source>
        <dbReference type="ARBA" id="ARBA00010617"/>
    </source>
</evidence>
<keyword evidence="2 4" id="KW-0503">Monooxygenase</keyword>
<evidence type="ECO:0000313" key="7">
    <source>
        <dbReference type="WBParaSite" id="TCNE_0000765501-mRNA-1"/>
    </source>
</evidence>
<dbReference type="PANTHER" id="PTHR24284">
    <property type="entry name" value="CYTOCHROME P450 FAMILY"/>
    <property type="match status" value="1"/>
</dbReference>
<dbReference type="EMBL" id="UYWY01019729">
    <property type="protein sequence ID" value="VDM38976.1"/>
    <property type="molecule type" value="Genomic_DNA"/>
</dbReference>
<reference evidence="7" key="1">
    <citation type="submission" date="2016-06" db="UniProtKB">
        <authorList>
            <consortium name="WormBaseParasite"/>
        </authorList>
    </citation>
    <scope>IDENTIFICATION</scope>
</reference>
<dbReference type="PRINTS" id="PR00463">
    <property type="entry name" value="EP450I"/>
</dbReference>
<dbReference type="PANTHER" id="PTHR24284:SF1">
    <property type="entry name" value="CYTOCHROME P450 FAMILY"/>
    <property type="match status" value="1"/>
</dbReference>